<dbReference type="EMBL" id="WRXP01004815">
    <property type="protein sequence ID" value="KAF1001368.1"/>
    <property type="molecule type" value="Genomic_DNA"/>
</dbReference>
<comment type="similarity">
    <text evidence="1">Belongs to the inositol polyphosphate 5-phosphatase family.</text>
</comment>
<keyword evidence="5" id="KW-1185">Reference proteome</keyword>
<dbReference type="InterPro" id="IPR036691">
    <property type="entry name" value="Endo/exonu/phosph_ase_sf"/>
</dbReference>
<proteinExistence type="inferred from homology"/>
<sequence>MTILLALPGSVISSSSLVRYVCLLFNNDIFSTSFFLSQGSISVSMSIYQTLFCFICTHLSAGEKEAEAIKRNADVRAIHRRTHFNSFSSIALPKSIHDHERIIWLGDLNYRINLPYDETRQLISKRNWSELAEYDQLAREFRRGRAFDGWSEGTLNFPPTYKYELNSEKYYGEDPKIGRRTPAWCDRVISFGKGMKLISYRRTEHRISDHRPVAATYMAEVEVFCPKRLQKALSYTDAEIEHDESVAAMAFDGTSTSKLGSGQASNLH</sequence>
<dbReference type="InterPro" id="IPR045849">
    <property type="entry name" value="IP5P_plant"/>
</dbReference>
<dbReference type="InterPro" id="IPR000300">
    <property type="entry name" value="IPPc"/>
</dbReference>
<gene>
    <name evidence="4" type="ORF">AG4045_012454</name>
</gene>
<evidence type="ECO:0000256" key="1">
    <source>
        <dbReference type="ARBA" id="ARBA00010768"/>
    </source>
</evidence>
<dbReference type="Gene3D" id="3.60.10.10">
    <property type="entry name" value="Endonuclease/exonuclease/phosphatase"/>
    <property type="match status" value="1"/>
</dbReference>
<dbReference type="GO" id="GO:0004439">
    <property type="term" value="F:phosphatidylinositol-4,5-bisphosphate 5-phosphatase activity"/>
    <property type="evidence" value="ECO:0007669"/>
    <property type="project" value="TreeGrafter"/>
</dbReference>
<evidence type="ECO:0000259" key="3">
    <source>
        <dbReference type="SMART" id="SM00128"/>
    </source>
</evidence>
<dbReference type="SUPFAM" id="SSF56219">
    <property type="entry name" value="DNase I-like"/>
    <property type="match status" value="1"/>
</dbReference>
<evidence type="ECO:0000313" key="5">
    <source>
        <dbReference type="Proteomes" id="UP000593563"/>
    </source>
</evidence>
<dbReference type="PANTHER" id="PTHR45666:SF5">
    <property type="entry name" value="TYPE IV INOSITOL POLYPHOSPHATE 5-PHOSPHATASE 3"/>
    <property type="match status" value="1"/>
</dbReference>
<dbReference type="GO" id="GO:0046856">
    <property type="term" value="P:phosphatidylinositol dephosphorylation"/>
    <property type="evidence" value="ECO:0007669"/>
    <property type="project" value="InterPro"/>
</dbReference>
<accession>A0A6L5B763</accession>
<dbReference type="GO" id="GO:0034485">
    <property type="term" value="F:phosphatidylinositol-3,4,5-trisphosphate 5-phosphatase activity"/>
    <property type="evidence" value="ECO:0007669"/>
    <property type="project" value="TreeGrafter"/>
</dbReference>
<organism evidence="4 5">
    <name type="scientific">Apium graveolens</name>
    <name type="common">Celery</name>
    <dbReference type="NCBI Taxonomy" id="4045"/>
    <lineage>
        <taxon>Eukaryota</taxon>
        <taxon>Viridiplantae</taxon>
        <taxon>Streptophyta</taxon>
        <taxon>Embryophyta</taxon>
        <taxon>Tracheophyta</taxon>
        <taxon>Spermatophyta</taxon>
        <taxon>Magnoliopsida</taxon>
        <taxon>eudicotyledons</taxon>
        <taxon>Gunneridae</taxon>
        <taxon>Pentapetalae</taxon>
        <taxon>asterids</taxon>
        <taxon>campanulids</taxon>
        <taxon>Apiales</taxon>
        <taxon>Apiaceae</taxon>
        <taxon>Apioideae</taxon>
        <taxon>apioid superclade</taxon>
        <taxon>Apieae</taxon>
        <taxon>Apium</taxon>
    </lineage>
</organism>
<name>A0A6L5B763_APIGR</name>
<dbReference type="Proteomes" id="UP000593563">
    <property type="component" value="Unassembled WGS sequence"/>
</dbReference>
<evidence type="ECO:0000313" key="4">
    <source>
        <dbReference type="EMBL" id="KAF1001368.1"/>
    </source>
</evidence>
<dbReference type="SMART" id="SM00128">
    <property type="entry name" value="IPPc"/>
    <property type="match status" value="1"/>
</dbReference>
<reference evidence="4" key="1">
    <citation type="submission" date="2020-01" db="EMBL/GenBank/DDBJ databases">
        <title>The Celery Genome Sequence Reveals Sequential Paleo-tetraploidization, Resistance Gene Elimination, Karyotype Evolution, and Functional Innovation in Apiales.</title>
        <authorList>
            <person name="Song X."/>
        </authorList>
    </citation>
    <scope>NUCLEOTIDE SEQUENCE</scope>
    <source>
        <tissue evidence="4">Leaf</tissue>
    </source>
</reference>
<dbReference type="PANTHER" id="PTHR45666">
    <property type="entry name" value="TYPE IV INOSITOL POLYPHOSPHATE 5-PHOSPHATASE 9"/>
    <property type="match status" value="1"/>
</dbReference>
<evidence type="ECO:0000256" key="2">
    <source>
        <dbReference type="ARBA" id="ARBA00022801"/>
    </source>
</evidence>
<dbReference type="GO" id="GO:0004445">
    <property type="term" value="F:inositol-polyphosphate 5-phosphatase activity"/>
    <property type="evidence" value="ECO:0007669"/>
    <property type="project" value="InterPro"/>
</dbReference>
<dbReference type="AlphaFoldDB" id="A0A6L5B763"/>
<protein>
    <recommendedName>
        <fullName evidence="3">Inositol polyphosphate-related phosphatase domain-containing protein</fullName>
    </recommendedName>
</protein>
<keyword evidence="2" id="KW-0378">Hydrolase</keyword>
<comment type="caution">
    <text evidence="4">The sequence shown here is derived from an EMBL/GenBank/DDBJ whole genome shotgun (WGS) entry which is preliminary data.</text>
</comment>
<dbReference type="Pfam" id="PF22669">
    <property type="entry name" value="Exo_endo_phos2"/>
    <property type="match status" value="1"/>
</dbReference>
<feature type="domain" description="Inositol polyphosphate-related phosphatase" evidence="3">
    <location>
        <begin position="1"/>
        <end position="225"/>
    </location>
</feature>